<reference evidence="2" key="1">
    <citation type="submission" date="2015-10" db="EMBL/GenBank/DDBJ databases">
        <authorList>
            <person name="Gilbert D.G."/>
        </authorList>
    </citation>
    <scope>NUCLEOTIDE SEQUENCE</scope>
    <source>
        <strain evidence="2">Phyl III-seqv23</strain>
    </source>
</reference>
<proteinExistence type="predicted"/>
<evidence type="ECO:0000313" key="3">
    <source>
        <dbReference type="EMBL" id="QCX51422.1"/>
    </source>
</evidence>
<sequence length="210" mass="24260">MEFRYLSYMIAWGSLCTISIAIYLRDKKSFGFHNLHYLKFLLVKWKVLTFLLATTGITLIAPYTGDPTWDHFDALFMSILTFISAPWSIGALYLVARKKLPFKQAIVAFCVWMFSASWSYDLYLVLRDNQYPQTWFSNIFASSVLYVAAGLLWNLEWRPVRGVTFSFLEPEWPTPLAEPGFTRILGYAAPFMLLAILAIGSFVISFFYSR</sequence>
<evidence type="ECO:0000313" key="4">
    <source>
        <dbReference type="Proteomes" id="UP000310553"/>
    </source>
</evidence>
<geneLocation type="plasmid" evidence="4">
    <name>puw386</name>
</geneLocation>
<dbReference type="EMBL" id="CP039340">
    <property type="protein sequence ID" value="QCX51422.1"/>
    <property type="molecule type" value="Genomic_DNA"/>
</dbReference>
<evidence type="ECO:0000313" key="2">
    <source>
        <dbReference type="EMBL" id="CUV15466.1"/>
    </source>
</evidence>
<organism evidence="2">
    <name type="scientific">Ralstonia solanacearum</name>
    <name type="common">Pseudomonas solanacearum</name>
    <dbReference type="NCBI Taxonomy" id="305"/>
    <lineage>
        <taxon>Bacteria</taxon>
        <taxon>Pseudomonadati</taxon>
        <taxon>Pseudomonadota</taxon>
        <taxon>Betaproteobacteria</taxon>
        <taxon>Burkholderiales</taxon>
        <taxon>Burkholderiaceae</taxon>
        <taxon>Ralstonia</taxon>
        <taxon>Ralstonia solanacearum species complex</taxon>
    </lineage>
</organism>
<gene>
    <name evidence="3" type="ORF">E7Z57_20395</name>
    <name evidence="2" type="ORF">RUN39_v1_1440002</name>
</gene>
<feature type="transmembrane region" description="Helical" evidence="1">
    <location>
        <begin position="6"/>
        <end position="24"/>
    </location>
</feature>
<dbReference type="Proteomes" id="UP000310553">
    <property type="component" value="Plasmid pUW386"/>
</dbReference>
<feature type="transmembrane region" description="Helical" evidence="1">
    <location>
        <begin position="135"/>
        <end position="155"/>
    </location>
</feature>
<evidence type="ECO:0008006" key="5">
    <source>
        <dbReference type="Google" id="ProtNLM"/>
    </source>
</evidence>
<protein>
    <recommendedName>
        <fullName evidence="5">Transmembrane protein</fullName>
    </recommendedName>
</protein>
<reference evidence="3 4" key="2">
    <citation type="submission" date="2019-04" db="EMBL/GenBank/DDBJ databases">
        <title>Complete Genome of UW386 and Higher Quality Genome of UW700.</title>
        <authorList>
            <person name="Jacobs J."/>
            <person name="Perez A."/>
            <person name="Steidl O."/>
            <person name="Allen C."/>
        </authorList>
    </citation>
    <scope>NUCLEOTIDE SEQUENCE [LARGE SCALE GENOMIC DNA]</scope>
    <source>
        <strain evidence="3 4">UW386</strain>
        <plasmid evidence="3">pUW386</plasmid>
        <plasmid evidence="4">puw386</plasmid>
    </source>
</reference>
<feature type="transmembrane region" description="Helical" evidence="1">
    <location>
        <begin position="45"/>
        <end position="63"/>
    </location>
</feature>
<name>A0A0S4TZN8_RALSL</name>
<geneLocation type="plasmid" evidence="3">
    <name>pUW386</name>
</geneLocation>
<accession>A0A0S4TZN8</accession>
<keyword evidence="1" id="KW-0472">Membrane</keyword>
<evidence type="ECO:0000256" key="1">
    <source>
        <dbReference type="SAM" id="Phobius"/>
    </source>
</evidence>
<keyword evidence="1" id="KW-0812">Transmembrane</keyword>
<keyword evidence="1" id="KW-1133">Transmembrane helix</keyword>
<keyword evidence="3" id="KW-0614">Plasmid</keyword>
<feature type="transmembrane region" description="Helical" evidence="1">
    <location>
        <begin position="184"/>
        <end position="208"/>
    </location>
</feature>
<feature type="transmembrane region" description="Helical" evidence="1">
    <location>
        <begin position="75"/>
        <end position="96"/>
    </location>
</feature>
<dbReference type="AlphaFoldDB" id="A0A0S4TZN8"/>
<dbReference type="EMBL" id="LN899819">
    <property type="protein sequence ID" value="CUV15466.1"/>
    <property type="molecule type" value="Genomic_DNA"/>
</dbReference>